<evidence type="ECO:0000313" key="14">
    <source>
        <dbReference type="Proteomes" id="UP000789375"/>
    </source>
</evidence>
<keyword evidence="14" id="KW-1185">Reference proteome</keyword>
<dbReference type="Gene3D" id="1.50.40.10">
    <property type="entry name" value="Mitochondrial carrier domain"/>
    <property type="match status" value="1"/>
</dbReference>
<protein>
    <recommendedName>
        <fullName evidence="4">Mitochondrial thiamine pyrophosphate carrier 1</fullName>
    </recommendedName>
</protein>
<reference evidence="13" key="1">
    <citation type="submission" date="2021-06" db="EMBL/GenBank/DDBJ databases">
        <authorList>
            <person name="Kallberg Y."/>
            <person name="Tangrot J."/>
            <person name="Rosling A."/>
        </authorList>
    </citation>
    <scope>NUCLEOTIDE SEQUENCE</scope>
    <source>
        <strain evidence="13">87-6 pot B 2015</strain>
    </source>
</reference>
<feature type="repeat" description="Solcar" evidence="11">
    <location>
        <begin position="682"/>
        <end position="778"/>
    </location>
</feature>
<dbReference type="PRINTS" id="PR00926">
    <property type="entry name" value="MITOCARRIER"/>
</dbReference>
<organism evidence="13 14">
    <name type="scientific">Funneliformis mosseae</name>
    <name type="common">Endomycorrhizal fungus</name>
    <name type="synonym">Glomus mosseae</name>
    <dbReference type="NCBI Taxonomy" id="27381"/>
    <lineage>
        <taxon>Eukaryota</taxon>
        <taxon>Fungi</taxon>
        <taxon>Fungi incertae sedis</taxon>
        <taxon>Mucoromycota</taxon>
        <taxon>Glomeromycotina</taxon>
        <taxon>Glomeromycetes</taxon>
        <taxon>Glomerales</taxon>
        <taxon>Glomeraceae</taxon>
        <taxon>Funneliformis</taxon>
    </lineage>
</organism>
<keyword evidence="9" id="KW-0496">Mitochondrion</keyword>
<evidence type="ECO:0000256" key="6">
    <source>
        <dbReference type="ARBA" id="ARBA00022692"/>
    </source>
</evidence>
<feature type="compositionally biased region" description="Basic residues" evidence="12">
    <location>
        <begin position="411"/>
        <end position="420"/>
    </location>
</feature>
<dbReference type="PANTHER" id="PTHR24089">
    <property type="entry name" value="SOLUTE CARRIER FAMILY 25"/>
    <property type="match status" value="1"/>
</dbReference>
<dbReference type="FunFam" id="1.50.40.10:FF:000011">
    <property type="entry name" value="Mitochondrial thiamine pyrophosphate carrier 1"/>
    <property type="match status" value="1"/>
</dbReference>
<feature type="compositionally biased region" description="Acidic residues" evidence="12">
    <location>
        <begin position="61"/>
        <end position="73"/>
    </location>
</feature>
<feature type="repeat" description="Solcar" evidence="11">
    <location>
        <begin position="582"/>
        <end position="668"/>
    </location>
</feature>
<dbReference type="InterPro" id="IPR002067">
    <property type="entry name" value="MCP"/>
</dbReference>
<name>A0A9N8W0D3_FUNMO</name>
<evidence type="ECO:0000256" key="11">
    <source>
        <dbReference type="PROSITE-ProRule" id="PRU00282"/>
    </source>
</evidence>
<evidence type="ECO:0000256" key="4">
    <source>
        <dbReference type="ARBA" id="ARBA00021935"/>
    </source>
</evidence>
<dbReference type="AlphaFoldDB" id="A0A9N8W0D3"/>
<feature type="repeat" description="Solcar" evidence="11">
    <location>
        <begin position="459"/>
        <end position="567"/>
    </location>
</feature>
<dbReference type="GO" id="GO:0090422">
    <property type="term" value="F:thiamine pyrophosphate transmembrane transporter activity"/>
    <property type="evidence" value="ECO:0007669"/>
    <property type="project" value="UniProtKB-ARBA"/>
</dbReference>
<feature type="region of interest" description="Disordered" evidence="12">
    <location>
        <begin position="410"/>
        <end position="450"/>
    </location>
</feature>
<keyword evidence="6 11" id="KW-0812">Transmembrane</keyword>
<evidence type="ECO:0000256" key="7">
    <source>
        <dbReference type="ARBA" id="ARBA00022737"/>
    </source>
</evidence>
<evidence type="ECO:0000256" key="9">
    <source>
        <dbReference type="ARBA" id="ARBA00023128"/>
    </source>
</evidence>
<evidence type="ECO:0000256" key="12">
    <source>
        <dbReference type="SAM" id="MobiDB-lite"/>
    </source>
</evidence>
<gene>
    <name evidence="13" type="ORF">FMOSSE_LOCUS2346</name>
</gene>
<feature type="compositionally biased region" description="Polar residues" evidence="12">
    <location>
        <begin position="423"/>
        <end position="433"/>
    </location>
</feature>
<dbReference type="SUPFAM" id="SSF103506">
    <property type="entry name" value="Mitochondrial carrier"/>
    <property type="match status" value="1"/>
</dbReference>
<sequence>MKETIDEARILKDWETWMQEKAAILIRRSVRRTNIALHKEINTLAINGNTKGTGEHHEEPYSDLDSSEEERDEVEDFFMGKRDDDNGNTDVSDSGFLERIKECPLTCHQHGSSVAVQMLEKNWKITSKVMNNIDVNDDSVNPRTFLFIYNLAYWNILDLSDNSQVKYLFSMNDWEEMIGSFNNEVKLVESDISDVVVPQKKDEKDIVNTIDSLTPDIIEKNQNVKLSDAEIDIISILRRAVVTYGENLERIEPPVSEADFDTSFPNIARTGQKCDFRGILKRSINRLEALIGLRSGGLPESHQKKIYVDKIDLCVAMRDVLYIFIKENSNHLDLMFLALMFLEYIRWVHEIYGIDCKATNLLRLGILNHARMPNTLKTLSILESFYVLFTDLQMTLNTICEHTNNISLAHSRAHRNRKRKNSEQVTLAKTSTDLGKGHNHNAQEHKQQPITEQNVVSALSSVETTICGAVAGMVSRFVASPLDVVKIRLQLQPGRPINPIMLGKLSNQSTYNSNSVARKYNGMFHAIKLIVREEGIRGLWKGNLAAEYLYLTYGAIQFLTYQRMQNFFNHFYLNEHGKPILNVTLQPFFSGAICGTTATVVTYPFDLLRTRLAAQGEKRTYTGLNHAVQQIYTKEGYRGFYRGVTASVVQIIPYMGLMFGSYEFLKKSFRKMEDKNIWFHNLRGAEDLLSGATSGIVSKAGVFPLDLIRKRLQVQGPNRTNYVISNVPLYSTSIVVCIRQILKHDGFFGLYKGLTPALIKSAPVSAVTFFVYGQTKKLIEKLHSPKDI</sequence>
<comment type="subcellular location">
    <subcellularLocation>
        <location evidence="2">Mitochondrion membrane</location>
        <topology evidence="2">Multi-pass membrane protein</topology>
    </subcellularLocation>
</comment>
<proteinExistence type="inferred from homology"/>
<evidence type="ECO:0000313" key="13">
    <source>
        <dbReference type="EMBL" id="CAG8467451.1"/>
    </source>
</evidence>
<dbReference type="Pfam" id="PF00153">
    <property type="entry name" value="Mito_carr"/>
    <property type="match status" value="3"/>
</dbReference>
<evidence type="ECO:0000256" key="2">
    <source>
        <dbReference type="ARBA" id="ARBA00004225"/>
    </source>
</evidence>
<comment type="similarity">
    <text evidence="3">Belongs to the mitochondrial carrier (TC 2.A.29) family.</text>
</comment>
<dbReference type="InterPro" id="IPR018108">
    <property type="entry name" value="MCP_transmembrane"/>
</dbReference>
<accession>A0A9N8W0D3</accession>
<dbReference type="Proteomes" id="UP000789375">
    <property type="component" value="Unassembled WGS sequence"/>
</dbReference>
<keyword evidence="10 11" id="KW-0472">Membrane</keyword>
<evidence type="ECO:0000256" key="10">
    <source>
        <dbReference type="ARBA" id="ARBA00023136"/>
    </source>
</evidence>
<keyword evidence="8" id="KW-1133">Transmembrane helix</keyword>
<comment type="function">
    <text evidence="1">Mitochondrial transporter that mediates uptake of thiamine pyrophosphate (ThPP) into mitochondria.</text>
</comment>
<dbReference type="PROSITE" id="PS50920">
    <property type="entry name" value="SOLCAR"/>
    <property type="match status" value="3"/>
</dbReference>
<dbReference type="EMBL" id="CAJVPP010000304">
    <property type="protein sequence ID" value="CAG8467451.1"/>
    <property type="molecule type" value="Genomic_DNA"/>
</dbReference>
<keyword evidence="5" id="KW-0813">Transport</keyword>
<dbReference type="InterPro" id="IPR023395">
    <property type="entry name" value="MCP_dom_sf"/>
</dbReference>
<evidence type="ECO:0000256" key="5">
    <source>
        <dbReference type="ARBA" id="ARBA00022448"/>
    </source>
</evidence>
<evidence type="ECO:0000256" key="8">
    <source>
        <dbReference type="ARBA" id="ARBA00022989"/>
    </source>
</evidence>
<keyword evidence="7" id="KW-0677">Repeat</keyword>
<evidence type="ECO:0000256" key="3">
    <source>
        <dbReference type="ARBA" id="ARBA00006375"/>
    </source>
</evidence>
<evidence type="ECO:0000256" key="1">
    <source>
        <dbReference type="ARBA" id="ARBA00002238"/>
    </source>
</evidence>
<feature type="region of interest" description="Disordered" evidence="12">
    <location>
        <begin position="47"/>
        <end position="73"/>
    </location>
</feature>
<dbReference type="GO" id="GO:0031966">
    <property type="term" value="C:mitochondrial membrane"/>
    <property type="evidence" value="ECO:0007669"/>
    <property type="project" value="UniProtKB-SubCell"/>
</dbReference>
<comment type="caution">
    <text evidence="13">The sequence shown here is derived from an EMBL/GenBank/DDBJ whole genome shotgun (WGS) entry which is preliminary data.</text>
</comment>